<sequence length="75" mass="8604">MKIVKCGDLGFRCNFMAAGNELEEVEQAMFDHIEKEHKQELERMSEDDIHHLRHRVSTLLGRSCGCGALHTDDSF</sequence>
<dbReference type="Pfam" id="PF06348">
    <property type="entry name" value="DUF1059"/>
    <property type="match status" value="1"/>
</dbReference>
<organism evidence="1 2">
    <name type="scientific">Methanosarcina mazei WWM610</name>
    <dbReference type="NCBI Taxonomy" id="1434117"/>
    <lineage>
        <taxon>Archaea</taxon>
        <taxon>Methanobacteriati</taxon>
        <taxon>Methanobacteriota</taxon>
        <taxon>Stenosarchaea group</taxon>
        <taxon>Methanomicrobia</taxon>
        <taxon>Methanosarcinales</taxon>
        <taxon>Methanosarcinaceae</taxon>
        <taxon>Methanosarcina</taxon>
    </lineage>
</organism>
<reference evidence="1 2" key="1">
    <citation type="submission" date="2014-07" db="EMBL/GenBank/DDBJ databases">
        <title>Methanogenic archaea and the global carbon cycle.</title>
        <authorList>
            <person name="Henriksen J.R."/>
            <person name="Luke J."/>
            <person name="Reinhart S."/>
            <person name="Benedict M.N."/>
            <person name="Youngblut N.D."/>
            <person name="Metcalf M.E."/>
            <person name="Whitaker R.J."/>
            <person name="Metcalf W.W."/>
        </authorList>
    </citation>
    <scope>NUCLEOTIDE SEQUENCE [LARGE SCALE GENOMIC DNA]</scope>
    <source>
        <strain evidence="1 2">WWM610</strain>
    </source>
</reference>
<proteinExistence type="predicted"/>
<dbReference type="RefSeq" id="WP_011032912.1">
    <property type="nucleotide sequence ID" value="NZ_CP009509.1"/>
</dbReference>
<dbReference type="InterPro" id="IPR009409">
    <property type="entry name" value="DUF1059"/>
</dbReference>
<protein>
    <recommendedName>
        <fullName evidence="3">DUF1059 domain-containing protein</fullName>
    </recommendedName>
</protein>
<dbReference type="EMBL" id="CP009509">
    <property type="protein sequence ID" value="AKB39354.1"/>
    <property type="molecule type" value="Genomic_DNA"/>
</dbReference>
<name>A0A0E3PVA9_METMZ</name>
<dbReference type="AlphaFoldDB" id="A0A0E3PVA9"/>
<gene>
    <name evidence="1" type="ORF">MSMAW_0363</name>
</gene>
<dbReference type="Proteomes" id="UP000033058">
    <property type="component" value="Chromosome"/>
</dbReference>
<dbReference type="HOGENOM" id="CLU_183481_0_0_2"/>
<evidence type="ECO:0000313" key="1">
    <source>
        <dbReference type="EMBL" id="AKB39354.1"/>
    </source>
</evidence>
<evidence type="ECO:0008006" key="3">
    <source>
        <dbReference type="Google" id="ProtNLM"/>
    </source>
</evidence>
<dbReference type="PATRIC" id="fig|1434117.4.peg.444"/>
<dbReference type="GeneID" id="24849970"/>
<evidence type="ECO:0000313" key="2">
    <source>
        <dbReference type="Proteomes" id="UP000033058"/>
    </source>
</evidence>
<accession>A0A0E3PVA9</accession>